<proteinExistence type="predicted"/>
<comment type="caution">
    <text evidence="1">The sequence shown here is derived from an EMBL/GenBank/DDBJ whole genome shotgun (WGS) entry which is preliminary data.</text>
</comment>
<dbReference type="Proteomes" id="UP001165186">
    <property type="component" value="Unassembled WGS sequence"/>
</dbReference>
<evidence type="ECO:0000313" key="2">
    <source>
        <dbReference type="Proteomes" id="UP001165186"/>
    </source>
</evidence>
<sequence length="254" mass="27748">MASVKDTDGPPMAQEETILQAFNNHILVANPATFEPSRDHVILAARKNDTPTYGTAAAQSSQFVTVEQLADCVGDLKDMISKIELLQQALPTNSLISERLADDRILDAFSYVKKKLDAVVDSCRQHQDESLTESTKMDHGEPIGGGTRVEKVLNRLKYRSGSFWTFFSGKEQTGHPLESSPDNQLCTPQSYKNPSVAYNSKATKIGQIVFGKTNDLAVSCVTAIIEIPEGVKAKAPNDDDDNRNVTMCTSSLLP</sequence>
<reference evidence="1" key="1">
    <citation type="submission" date="2024-09" db="EMBL/GenBank/DDBJ databases">
        <title>Draft Genome Sequences of Neofusicoccum parvum.</title>
        <authorList>
            <person name="Ashida A."/>
            <person name="Camagna M."/>
            <person name="Tanaka A."/>
            <person name="Takemoto D."/>
        </authorList>
    </citation>
    <scope>NUCLEOTIDE SEQUENCE</scope>
    <source>
        <strain evidence="1">PPO83</strain>
    </source>
</reference>
<accession>A0ACB5SP50</accession>
<organism evidence="1 2">
    <name type="scientific">Neofusicoccum parvum</name>
    <dbReference type="NCBI Taxonomy" id="310453"/>
    <lineage>
        <taxon>Eukaryota</taxon>
        <taxon>Fungi</taxon>
        <taxon>Dikarya</taxon>
        <taxon>Ascomycota</taxon>
        <taxon>Pezizomycotina</taxon>
        <taxon>Dothideomycetes</taxon>
        <taxon>Dothideomycetes incertae sedis</taxon>
        <taxon>Botryosphaeriales</taxon>
        <taxon>Botryosphaeriaceae</taxon>
        <taxon>Neofusicoccum</taxon>
    </lineage>
</organism>
<keyword evidence="2" id="KW-1185">Reference proteome</keyword>
<name>A0ACB5SP50_9PEZI</name>
<evidence type="ECO:0000313" key="1">
    <source>
        <dbReference type="EMBL" id="GME50813.1"/>
    </source>
</evidence>
<gene>
    <name evidence="1" type="primary">g6660</name>
    <name evidence="1" type="ORF">NpPPO83_00006660</name>
</gene>
<dbReference type="EMBL" id="BSXG01000169">
    <property type="protein sequence ID" value="GME50813.1"/>
    <property type="molecule type" value="Genomic_DNA"/>
</dbReference>
<protein>
    <submittedName>
        <fullName evidence="1">Tetratricopeptide-like helical protein</fullName>
    </submittedName>
</protein>